<gene>
    <name evidence="7" type="ORF">A2617_03675</name>
</gene>
<evidence type="ECO:0000256" key="5">
    <source>
        <dbReference type="RuleBase" id="RU003330"/>
    </source>
</evidence>
<dbReference type="CDD" id="cd01428">
    <property type="entry name" value="ADK"/>
    <property type="match status" value="1"/>
</dbReference>
<keyword evidence="4 5" id="KW-0418">Kinase</keyword>
<feature type="non-terminal residue" evidence="7">
    <location>
        <position position="1"/>
    </location>
</feature>
<dbReference type="AlphaFoldDB" id="A0A1F5N0N9"/>
<comment type="similarity">
    <text evidence="5">Belongs to the adenylate kinase family.</text>
</comment>
<dbReference type="Gene3D" id="3.40.50.300">
    <property type="entry name" value="P-loop containing nucleotide triphosphate hydrolases"/>
    <property type="match status" value="1"/>
</dbReference>
<dbReference type="HAMAP" id="MF_00235">
    <property type="entry name" value="Adenylate_kinase_Adk"/>
    <property type="match status" value="1"/>
</dbReference>
<keyword evidence="1 5" id="KW-0808">Transferase</keyword>
<reference evidence="7 8" key="1">
    <citation type="journal article" date="2016" name="Nat. Commun.">
        <title>Thousands of microbial genomes shed light on interconnected biogeochemical processes in an aquifer system.</title>
        <authorList>
            <person name="Anantharaman K."/>
            <person name="Brown C.T."/>
            <person name="Hug L.A."/>
            <person name="Sharon I."/>
            <person name="Castelle C.J."/>
            <person name="Probst A.J."/>
            <person name="Thomas B.C."/>
            <person name="Singh A."/>
            <person name="Wilkins M.J."/>
            <person name="Karaoz U."/>
            <person name="Brodie E.L."/>
            <person name="Williams K.H."/>
            <person name="Hubbard S.S."/>
            <person name="Banfield J.F."/>
        </authorList>
    </citation>
    <scope>NUCLEOTIDE SEQUENCE [LARGE SCALE GENOMIC DNA]</scope>
</reference>
<dbReference type="GO" id="GO:0005737">
    <property type="term" value="C:cytoplasm"/>
    <property type="evidence" value="ECO:0007669"/>
    <property type="project" value="UniProtKB-SubCell"/>
</dbReference>
<comment type="caution">
    <text evidence="7">The sequence shown here is derived from an EMBL/GenBank/DDBJ whole genome shotgun (WGS) entry which is preliminary data.</text>
</comment>
<dbReference type="InterPro" id="IPR000850">
    <property type="entry name" value="Adenylat/UMP-CMP_kin"/>
</dbReference>
<evidence type="ECO:0000256" key="3">
    <source>
        <dbReference type="ARBA" id="ARBA00022741"/>
    </source>
</evidence>
<name>A0A1F5N0N9_9BACT</name>
<evidence type="ECO:0000256" key="6">
    <source>
        <dbReference type="RuleBase" id="RU003331"/>
    </source>
</evidence>
<accession>A0A1F5N0N9</accession>
<comment type="catalytic activity">
    <reaction evidence="6">
        <text>AMP + ATP = 2 ADP</text>
        <dbReference type="Rhea" id="RHEA:12973"/>
        <dbReference type="ChEBI" id="CHEBI:30616"/>
        <dbReference type="ChEBI" id="CHEBI:456215"/>
        <dbReference type="ChEBI" id="CHEBI:456216"/>
        <dbReference type="EC" id="2.7.4.3"/>
    </reaction>
</comment>
<keyword evidence="6" id="KW-0067">ATP-binding</keyword>
<organism evidence="7 8">
    <name type="scientific">Candidatus Daviesbacteria bacterium RIFOXYD1_FULL_41_10</name>
    <dbReference type="NCBI Taxonomy" id="1797801"/>
    <lineage>
        <taxon>Bacteria</taxon>
        <taxon>Candidatus Daviesiibacteriota</taxon>
    </lineage>
</organism>
<comment type="subcellular location">
    <subcellularLocation>
        <location evidence="6">Cytoplasm</location>
    </subcellularLocation>
</comment>
<dbReference type="PANTHER" id="PTHR23359">
    <property type="entry name" value="NUCLEOTIDE KINASE"/>
    <property type="match status" value="1"/>
</dbReference>
<dbReference type="Proteomes" id="UP000177135">
    <property type="component" value="Unassembled WGS sequence"/>
</dbReference>
<evidence type="ECO:0000313" key="8">
    <source>
        <dbReference type="Proteomes" id="UP000177135"/>
    </source>
</evidence>
<dbReference type="InterPro" id="IPR033690">
    <property type="entry name" value="Adenylat_kinase_CS"/>
</dbReference>
<dbReference type="GO" id="GO:0004017">
    <property type="term" value="F:AMP kinase activity"/>
    <property type="evidence" value="ECO:0007669"/>
    <property type="project" value="UniProtKB-EC"/>
</dbReference>
<dbReference type="PRINTS" id="PR00094">
    <property type="entry name" value="ADENYLTKNASE"/>
</dbReference>
<dbReference type="Pfam" id="PF00406">
    <property type="entry name" value="ADK"/>
    <property type="match status" value="1"/>
</dbReference>
<dbReference type="EC" id="2.7.4.3" evidence="6"/>
<evidence type="ECO:0000256" key="4">
    <source>
        <dbReference type="ARBA" id="ARBA00022777"/>
    </source>
</evidence>
<keyword evidence="2" id="KW-0545">Nucleotide biosynthesis</keyword>
<evidence type="ECO:0000313" key="7">
    <source>
        <dbReference type="EMBL" id="OGE71185.1"/>
    </source>
</evidence>
<evidence type="ECO:0000256" key="1">
    <source>
        <dbReference type="ARBA" id="ARBA00022679"/>
    </source>
</evidence>
<evidence type="ECO:0000256" key="2">
    <source>
        <dbReference type="ARBA" id="ARBA00022727"/>
    </source>
</evidence>
<dbReference type="GO" id="GO:0005524">
    <property type="term" value="F:ATP binding"/>
    <property type="evidence" value="ECO:0007669"/>
    <property type="project" value="UniProtKB-KW"/>
</dbReference>
<protein>
    <recommendedName>
        <fullName evidence="6">Adenylate kinase</fullName>
        <ecNumber evidence="6">2.7.4.3</ecNumber>
    </recommendedName>
</protein>
<sequence>ITGPAGSGKSTHAKMLARKFSLHYISGGDLARKKAADNSEEGKAVKEAIETGRLIDDEVEARLVSNEIEKSPEKYVLDGFPRSLHQLGYLEPDIDAVIIMEVPDEEVKRRLLKRGRADDTPEAIEERLQIFHDLTAPVIDYFTGKGREIIKIDGLRDKISVEQEIEGHFSCQSIEGSLSGENKL</sequence>
<dbReference type="EMBL" id="MFEC01000017">
    <property type="protein sequence ID" value="OGE71185.1"/>
    <property type="molecule type" value="Genomic_DNA"/>
</dbReference>
<dbReference type="PROSITE" id="PS00113">
    <property type="entry name" value="ADENYLATE_KINASE"/>
    <property type="match status" value="1"/>
</dbReference>
<keyword evidence="3 6" id="KW-0547">Nucleotide-binding</keyword>
<dbReference type="InterPro" id="IPR027417">
    <property type="entry name" value="P-loop_NTPase"/>
</dbReference>
<proteinExistence type="inferred from homology"/>
<dbReference type="SUPFAM" id="SSF52540">
    <property type="entry name" value="P-loop containing nucleoside triphosphate hydrolases"/>
    <property type="match status" value="1"/>
</dbReference>
<comment type="subunit">
    <text evidence="6">Monomer.</text>
</comment>